<reference evidence="1 2" key="1">
    <citation type="journal article" date="2018" name="PLoS ONE">
        <title>The draft genome of Kipferlia bialata reveals reductive genome evolution in fornicate parasites.</title>
        <authorList>
            <person name="Tanifuji G."/>
            <person name="Takabayashi S."/>
            <person name="Kume K."/>
            <person name="Takagi M."/>
            <person name="Nakayama T."/>
            <person name="Kamikawa R."/>
            <person name="Inagaki Y."/>
            <person name="Hashimoto T."/>
        </authorList>
    </citation>
    <scope>NUCLEOTIDE SEQUENCE [LARGE SCALE GENOMIC DNA]</scope>
    <source>
        <strain evidence="1">NY0173</strain>
    </source>
</reference>
<dbReference type="EMBL" id="BDIP01005281">
    <property type="protein sequence ID" value="GIQ89656.1"/>
    <property type="molecule type" value="Genomic_DNA"/>
</dbReference>
<evidence type="ECO:0000313" key="2">
    <source>
        <dbReference type="Proteomes" id="UP000265618"/>
    </source>
</evidence>
<protein>
    <submittedName>
        <fullName evidence="1">Uncharacterized protein</fullName>
    </submittedName>
</protein>
<organism evidence="1 2">
    <name type="scientific">Kipferlia bialata</name>
    <dbReference type="NCBI Taxonomy" id="797122"/>
    <lineage>
        <taxon>Eukaryota</taxon>
        <taxon>Metamonada</taxon>
        <taxon>Carpediemonas-like organisms</taxon>
        <taxon>Kipferlia</taxon>
    </lineage>
</organism>
<gene>
    <name evidence="1" type="ORF">KIPB_012183</name>
</gene>
<dbReference type="Proteomes" id="UP000265618">
    <property type="component" value="Unassembled WGS sequence"/>
</dbReference>
<dbReference type="AlphaFoldDB" id="A0A9K3D6A4"/>
<feature type="non-terminal residue" evidence="1">
    <location>
        <position position="1"/>
    </location>
</feature>
<name>A0A9K3D6A4_9EUKA</name>
<comment type="caution">
    <text evidence="1">The sequence shown here is derived from an EMBL/GenBank/DDBJ whole genome shotgun (WGS) entry which is preliminary data.</text>
</comment>
<sequence>IVSAVVKYAQRVGKGETDSGEGASSLLRESALAATVCLIALQCVDRATVGMELMTPFVCDIPDTASERVLKAMTLCVGARCLPVPADLVAPCLSMCLSLSSVETEGTPLDILPVVVACAPHIIAEGMRNDEDMDEEESLVGPFLECLRRALAGASPAWERLVSLCLESVLPPSDSIAEVEYSVSNIVARCFRIADTMAPVSFAASLSAALAGLAPAEVY</sequence>
<evidence type="ECO:0000313" key="1">
    <source>
        <dbReference type="EMBL" id="GIQ89656.1"/>
    </source>
</evidence>
<accession>A0A9K3D6A4</accession>
<proteinExistence type="predicted"/>
<keyword evidence="2" id="KW-1185">Reference proteome</keyword>